<gene>
    <name evidence="3" type="ORF">ElyMa_006002100</name>
</gene>
<organism evidence="3 4">
    <name type="scientific">Elysia marginata</name>
    <dbReference type="NCBI Taxonomy" id="1093978"/>
    <lineage>
        <taxon>Eukaryota</taxon>
        <taxon>Metazoa</taxon>
        <taxon>Spiralia</taxon>
        <taxon>Lophotrochozoa</taxon>
        <taxon>Mollusca</taxon>
        <taxon>Gastropoda</taxon>
        <taxon>Heterobranchia</taxon>
        <taxon>Euthyneura</taxon>
        <taxon>Panpulmonata</taxon>
        <taxon>Sacoglossa</taxon>
        <taxon>Placobranchoidea</taxon>
        <taxon>Plakobranchidae</taxon>
        <taxon>Elysia</taxon>
    </lineage>
</organism>
<feature type="signal peptide" evidence="1">
    <location>
        <begin position="1"/>
        <end position="21"/>
    </location>
</feature>
<dbReference type="PANTHER" id="PTHR10334">
    <property type="entry name" value="CYSTEINE-RICH SECRETORY PROTEIN-RELATED"/>
    <property type="match status" value="1"/>
</dbReference>
<keyword evidence="4" id="KW-1185">Reference proteome</keyword>
<dbReference type="InterPro" id="IPR002413">
    <property type="entry name" value="V5_allergen-like"/>
</dbReference>
<dbReference type="EMBL" id="BMAT01012050">
    <property type="protein sequence ID" value="GFR84480.1"/>
    <property type="molecule type" value="Genomic_DNA"/>
</dbReference>
<evidence type="ECO:0000313" key="4">
    <source>
        <dbReference type="Proteomes" id="UP000762676"/>
    </source>
</evidence>
<keyword evidence="1" id="KW-0732">Signal</keyword>
<evidence type="ECO:0000256" key="1">
    <source>
        <dbReference type="SAM" id="SignalP"/>
    </source>
</evidence>
<dbReference type="PROSITE" id="PS01010">
    <property type="entry name" value="CRISP_2"/>
    <property type="match status" value="1"/>
</dbReference>
<dbReference type="InterPro" id="IPR001283">
    <property type="entry name" value="CRISP-related"/>
</dbReference>
<sequence length="279" mass="31623">MVAMVIFLELVLLATTGCSVAHPGETHLPTSDLTADGGGTNFRRKRHAEVPRYNRSGGFNEYEATLLLEKHNEYRAMENASNMWIMEWNTYLQRSAQNYADKCNFDHSSASYRANIGGYKVGENIHLANYKLLVTRPATSWYSEKRFYRYYHATAKCEPKKTCGHYKQLVWYNSHALGCGIKFCESVENAGPEYNNSYLVVCHYGPNGNFRFAWPYRKGEPCSECDKNITPYCIRGLCSPWPDETPENAIEAASGSENFTAQLNIIVLMLTSLATLKLT</sequence>
<name>A0AAV4GHF8_9GAST</name>
<evidence type="ECO:0000259" key="2">
    <source>
        <dbReference type="SMART" id="SM00198"/>
    </source>
</evidence>
<accession>A0AAV4GHF8</accession>
<evidence type="ECO:0000313" key="3">
    <source>
        <dbReference type="EMBL" id="GFR84480.1"/>
    </source>
</evidence>
<protein>
    <submittedName>
        <fullName evidence="3">Peptidase inhibitor 16</fullName>
    </submittedName>
</protein>
<dbReference type="Gene3D" id="3.40.33.10">
    <property type="entry name" value="CAP"/>
    <property type="match status" value="1"/>
</dbReference>
<reference evidence="3 4" key="1">
    <citation type="journal article" date="2021" name="Elife">
        <title>Chloroplast acquisition without the gene transfer in kleptoplastic sea slugs, Plakobranchus ocellatus.</title>
        <authorList>
            <person name="Maeda T."/>
            <person name="Takahashi S."/>
            <person name="Yoshida T."/>
            <person name="Shimamura S."/>
            <person name="Takaki Y."/>
            <person name="Nagai Y."/>
            <person name="Toyoda A."/>
            <person name="Suzuki Y."/>
            <person name="Arimoto A."/>
            <person name="Ishii H."/>
            <person name="Satoh N."/>
            <person name="Nishiyama T."/>
            <person name="Hasebe M."/>
            <person name="Maruyama T."/>
            <person name="Minagawa J."/>
            <person name="Obokata J."/>
            <person name="Shigenobu S."/>
        </authorList>
    </citation>
    <scope>NUCLEOTIDE SEQUENCE [LARGE SCALE GENOMIC DNA]</scope>
</reference>
<dbReference type="Proteomes" id="UP000762676">
    <property type="component" value="Unassembled WGS sequence"/>
</dbReference>
<dbReference type="PRINTS" id="PR00837">
    <property type="entry name" value="V5TPXLIKE"/>
</dbReference>
<feature type="chain" id="PRO_5043506546" evidence="1">
    <location>
        <begin position="22"/>
        <end position="279"/>
    </location>
</feature>
<dbReference type="PRINTS" id="PR00838">
    <property type="entry name" value="V5ALLERGEN"/>
</dbReference>
<dbReference type="InterPro" id="IPR018244">
    <property type="entry name" value="Allrgn_V5/Tpx1_CS"/>
</dbReference>
<proteinExistence type="predicted"/>
<dbReference type="GO" id="GO:0005576">
    <property type="term" value="C:extracellular region"/>
    <property type="evidence" value="ECO:0007669"/>
    <property type="project" value="InterPro"/>
</dbReference>
<feature type="domain" description="SCP" evidence="2">
    <location>
        <begin position="61"/>
        <end position="212"/>
    </location>
</feature>
<dbReference type="SMART" id="SM00198">
    <property type="entry name" value="SCP"/>
    <property type="match status" value="1"/>
</dbReference>
<dbReference type="Pfam" id="PF00188">
    <property type="entry name" value="CAP"/>
    <property type="match status" value="1"/>
</dbReference>
<dbReference type="InterPro" id="IPR035940">
    <property type="entry name" value="CAP_sf"/>
</dbReference>
<dbReference type="SUPFAM" id="SSF55797">
    <property type="entry name" value="PR-1-like"/>
    <property type="match status" value="1"/>
</dbReference>
<dbReference type="InterPro" id="IPR014044">
    <property type="entry name" value="CAP_dom"/>
</dbReference>
<dbReference type="AlphaFoldDB" id="A0AAV4GHF8"/>
<comment type="caution">
    <text evidence="3">The sequence shown here is derived from an EMBL/GenBank/DDBJ whole genome shotgun (WGS) entry which is preliminary data.</text>
</comment>